<evidence type="ECO:0000256" key="1">
    <source>
        <dbReference type="PROSITE-ProRule" id="PRU00176"/>
    </source>
</evidence>
<organism evidence="4">
    <name type="scientific">Eutreptiella gymnastica</name>
    <dbReference type="NCBI Taxonomy" id="73025"/>
    <lineage>
        <taxon>Eukaryota</taxon>
        <taxon>Discoba</taxon>
        <taxon>Euglenozoa</taxon>
        <taxon>Euglenida</taxon>
        <taxon>Spirocuta</taxon>
        <taxon>Euglenophyceae</taxon>
        <taxon>Eutreptiales</taxon>
        <taxon>Eutreptiaceae</taxon>
        <taxon>Eutreptiella</taxon>
    </lineage>
</organism>
<dbReference type="SUPFAM" id="SSF54928">
    <property type="entry name" value="RNA-binding domain, RBD"/>
    <property type="match status" value="2"/>
</dbReference>
<dbReference type="InterPro" id="IPR000504">
    <property type="entry name" value="RRM_dom"/>
</dbReference>
<dbReference type="Pfam" id="PF13893">
    <property type="entry name" value="RRM_5"/>
    <property type="match status" value="1"/>
</dbReference>
<sequence>MQAFVEFEHLDSAMRFVDTYHGACMIRGQVVSVAYSDRQCISFTRELNETAPNRILFIIITLLIHPVDCNTLYRVFSRVGSVRKVVLQNKSVQLQGFVEMEDVMQAAEAKAQFNNKHIYASSCKMAIAFAKLSSLDCTDPTCSRDFTLHPFDENSPEAAVPSQSTSASTMQTQIAYPGTQAYDRLTGGVVDPSGGGNVLLVNHLDERVKPDELFNLFGTCGDVMKVKILFNKRDSALLEFRNPAQAKCAKDMLQGCPMHGRELHIVPSSKQYITIANSANNPDFEDSGLSREYRRSQMHRFKDDNSRQFQYIRPPCETLHVSNVPPHFDDQRLQELFAPYGVQHAEIFRKKPSMANVVMVSKEAAVHALMALNGMDFNVPGTKSMFLSFAMSASPAVQLEATPMAQIQQYTGTMGYLGGHVDMSQGYGVPGMAQGMVGFQGVVGIDSAHGIPVGSGQGMVHMGSNQLAMGGGQALLMDGTQRMTGVGASQGMVGLGSHQGMMGMGSSYGMTGVEPSQGMLGMGSSQEMMGLRGGQGAPPMGMGQGPQGLL</sequence>
<feature type="domain" description="RRM" evidence="3">
    <location>
        <begin position="317"/>
        <end position="392"/>
    </location>
</feature>
<dbReference type="AlphaFoldDB" id="A0A7S4D164"/>
<protein>
    <recommendedName>
        <fullName evidence="3">RRM domain-containing protein</fullName>
    </recommendedName>
</protein>
<accession>A0A7S4D164</accession>
<dbReference type="InterPro" id="IPR012677">
    <property type="entry name" value="Nucleotide-bd_a/b_plait_sf"/>
</dbReference>
<gene>
    <name evidence="4" type="ORF">EGYM00163_LOCUS23987</name>
</gene>
<feature type="region of interest" description="Disordered" evidence="2">
    <location>
        <begin position="531"/>
        <end position="550"/>
    </location>
</feature>
<feature type="domain" description="RRM" evidence="3">
    <location>
        <begin position="197"/>
        <end position="270"/>
    </location>
</feature>
<evidence type="ECO:0000256" key="2">
    <source>
        <dbReference type="SAM" id="MobiDB-lite"/>
    </source>
</evidence>
<evidence type="ECO:0000313" key="4">
    <source>
        <dbReference type="EMBL" id="CAE0812836.1"/>
    </source>
</evidence>
<evidence type="ECO:0000259" key="3">
    <source>
        <dbReference type="PROSITE" id="PS50102"/>
    </source>
</evidence>
<name>A0A7S4D164_9EUGL</name>
<dbReference type="InterPro" id="IPR035979">
    <property type="entry name" value="RBD_domain_sf"/>
</dbReference>
<dbReference type="GO" id="GO:0003723">
    <property type="term" value="F:RNA binding"/>
    <property type="evidence" value="ECO:0007669"/>
    <property type="project" value="UniProtKB-UniRule"/>
</dbReference>
<dbReference type="Gene3D" id="3.30.70.330">
    <property type="match status" value="3"/>
</dbReference>
<dbReference type="Pfam" id="PF00076">
    <property type="entry name" value="RRM_1"/>
    <property type="match status" value="2"/>
</dbReference>
<dbReference type="EMBL" id="HBJA01068108">
    <property type="protein sequence ID" value="CAE0812836.1"/>
    <property type="molecule type" value="Transcribed_RNA"/>
</dbReference>
<dbReference type="SMART" id="SM00360">
    <property type="entry name" value="RRM"/>
    <property type="match status" value="3"/>
</dbReference>
<proteinExistence type="predicted"/>
<reference evidence="4" key="1">
    <citation type="submission" date="2021-01" db="EMBL/GenBank/DDBJ databases">
        <authorList>
            <person name="Corre E."/>
            <person name="Pelletier E."/>
            <person name="Niang G."/>
            <person name="Scheremetjew M."/>
            <person name="Finn R."/>
            <person name="Kale V."/>
            <person name="Holt S."/>
            <person name="Cochrane G."/>
            <person name="Meng A."/>
            <person name="Brown T."/>
            <person name="Cohen L."/>
        </authorList>
    </citation>
    <scope>NUCLEOTIDE SEQUENCE</scope>
    <source>
        <strain evidence="4">CCMP1594</strain>
    </source>
</reference>
<keyword evidence="1" id="KW-0694">RNA-binding</keyword>
<dbReference type="PANTHER" id="PTHR15592">
    <property type="entry name" value="MATRIN 3/NUCLEAR PROTEIN 220-RELATED"/>
    <property type="match status" value="1"/>
</dbReference>
<dbReference type="PROSITE" id="PS50102">
    <property type="entry name" value="RRM"/>
    <property type="match status" value="2"/>
</dbReference>